<feature type="region of interest" description="Disordered" evidence="4">
    <location>
        <begin position="731"/>
        <end position="845"/>
    </location>
</feature>
<dbReference type="PANTHER" id="PTHR12241:SF147">
    <property type="entry name" value="TUBULIN POLYGLUTAMYLASE TTLL7"/>
    <property type="match status" value="1"/>
</dbReference>
<dbReference type="GO" id="GO:0005524">
    <property type="term" value="F:ATP binding"/>
    <property type="evidence" value="ECO:0007669"/>
    <property type="project" value="UniProtKB-KW"/>
</dbReference>
<reference evidence="5" key="1">
    <citation type="submission" date="2021-02" db="EMBL/GenBank/DDBJ databases">
        <authorList>
            <person name="Nowell W R."/>
        </authorList>
    </citation>
    <scope>NUCLEOTIDE SEQUENCE</scope>
</reference>
<dbReference type="PANTHER" id="PTHR12241">
    <property type="entry name" value="TUBULIN POLYGLUTAMYLASE"/>
    <property type="match status" value="1"/>
</dbReference>
<feature type="compositionally biased region" description="Basic and acidic residues" evidence="4">
    <location>
        <begin position="732"/>
        <end position="747"/>
    </location>
</feature>
<dbReference type="AlphaFoldDB" id="A0A814RD51"/>
<dbReference type="Pfam" id="PF03133">
    <property type="entry name" value="TTL"/>
    <property type="match status" value="1"/>
</dbReference>
<dbReference type="SUPFAM" id="SSF56059">
    <property type="entry name" value="Glutathione synthetase ATP-binding domain-like"/>
    <property type="match status" value="1"/>
</dbReference>
<dbReference type="PROSITE" id="PS51221">
    <property type="entry name" value="TTL"/>
    <property type="match status" value="1"/>
</dbReference>
<proteinExistence type="predicted"/>
<dbReference type="GO" id="GO:0015631">
    <property type="term" value="F:tubulin binding"/>
    <property type="evidence" value="ECO:0007669"/>
    <property type="project" value="TreeGrafter"/>
</dbReference>
<evidence type="ECO:0000313" key="6">
    <source>
        <dbReference type="EMBL" id="CAF4017033.1"/>
    </source>
</evidence>
<sequence>MTRQPLNPSRSGSLSNTSLKSMIIDGQWKYRAHDDDKLRFKSMGIENLVVICHDMMKNTFESIHRKREKRSKSSSIDDLYPIVKLDEFKKLTNTDRASLRRAKVFELMTIVNEATLTNASISQLVRIWREVSEHNLKPRHVKPSGSQPLISYEQVFEHLIRTPNDQILQIAAHASLISTHSRSDLKRLGEKLGIKRHDFDMTSIRESTEAFQNFIKFLREQKLRKKQEQQFIDIKRLPYRPKKKRGLCANVSGTKFRIICQAMDVCGFFLSPDPDFTSNLLWNDSLISMDIVTALKPYQKINHFPTMNEISRKDLLAKNYDSVRSSIPKEYNFAPKTWILPNDYNLWYSYASNKPKRNPSVYITKPTDASLGQGIAIHCDYKRIKCKDNYIIQEYIREPYLIDGFKFDLRIYALITSCDPLRVFIYNDGLIRMSSKKYEIPTPKNIFDLSMHLPNFMVDENDPDNFDIDNGKISSLKFFFNHLKKEKQDVNKLWKEIRNIVTKTIFLAEPHMLASYNKCRQGTLPTSESVCFELLGFDILIDKNLKPWIIEVNRCPSFDIKEQIEFDIKMKLLCDTFNLLRFRVSDRKKSITIEKIEAQRRLYSSIGKHIDHQTYELDEIKENLFLLQREKAREIFESHHAGGYSRLFPIDEETSMNESMNILTKCFHILCTTKDDSSWNMKYYKKYNEQDLLHKIAQLGNIKQIKQQVPNNNLRFDRASSLTCFTFDLSDDESKSSRESSREDKRRQSSPSPSDSFMKRVSTQTPSDILRSTSSSSLNLTKSRSNSLASTGSVSRPKSQTRKSQPGVSANRITEKKAYITPPSENLDQQRPHSPKIQKSNNKSQMVTYSSILQATRKQQLADQTTTTTITTNITKELQLNDHDLHRLYHLILNEMNKLRIHYPNKSDKETCQIYTQIIENWSAYKSDIGQFWLVELDASKRQAIIQIVWNNIQQIMQKLCSVNELVQQLPLNRHLMKLERRLLANHGQCMWDTCQNRYNSWESLFVKSTNRLSNIELDCCYRFVELCKEALFIVYRYSIDEKFFKQKQIDQNLTLMIKS</sequence>
<keyword evidence="2" id="KW-0547">Nucleotide-binding</keyword>
<feature type="compositionally biased region" description="Low complexity" evidence="4">
    <location>
        <begin position="770"/>
        <end position="788"/>
    </location>
</feature>
<dbReference type="GO" id="GO:0036064">
    <property type="term" value="C:ciliary basal body"/>
    <property type="evidence" value="ECO:0007669"/>
    <property type="project" value="TreeGrafter"/>
</dbReference>
<gene>
    <name evidence="5" type="ORF">JYZ213_LOCUS23050</name>
    <name evidence="6" type="ORF">OXD698_LOCUS30461</name>
</gene>
<evidence type="ECO:0000256" key="1">
    <source>
        <dbReference type="ARBA" id="ARBA00022598"/>
    </source>
</evidence>
<evidence type="ECO:0008006" key="8">
    <source>
        <dbReference type="Google" id="ProtNLM"/>
    </source>
</evidence>
<feature type="compositionally biased region" description="Polar residues" evidence="4">
    <location>
        <begin position="789"/>
        <end position="812"/>
    </location>
</feature>
<evidence type="ECO:0000256" key="3">
    <source>
        <dbReference type="ARBA" id="ARBA00022840"/>
    </source>
</evidence>
<dbReference type="GO" id="GO:0070740">
    <property type="term" value="F:tubulin-glutamic acid ligase activity"/>
    <property type="evidence" value="ECO:0007669"/>
    <property type="project" value="TreeGrafter"/>
</dbReference>
<keyword evidence="1" id="KW-0436">Ligase</keyword>
<comment type="caution">
    <text evidence="5">The sequence shown here is derived from an EMBL/GenBank/DDBJ whole genome shotgun (WGS) entry which is preliminary data.</text>
</comment>
<dbReference type="EMBL" id="CAJNOG010000268">
    <property type="protein sequence ID" value="CAF1131566.1"/>
    <property type="molecule type" value="Genomic_DNA"/>
</dbReference>
<dbReference type="GO" id="GO:0000226">
    <property type="term" value="P:microtubule cytoskeleton organization"/>
    <property type="evidence" value="ECO:0007669"/>
    <property type="project" value="TreeGrafter"/>
</dbReference>
<evidence type="ECO:0000256" key="4">
    <source>
        <dbReference type="SAM" id="MobiDB-lite"/>
    </source>
</evidence>
<accession>A0A814RD51</accession>
<organism evidence="5 7">
    <name type="scientific">Adineta steineri</name>
    <dbReference type="NCBI Taxonomy" id="433720"/>
    <lineage>
        <taxon>Eukaryota</taxon>
        <taxon>Metazoa</taxon>
        <taxon>Spiralia</taxon>
        <taxon>Gnathifera</taxon>
        <taxon>Rotifera</taxon>
        <taxon>Eurotatoria</taxon>
        <taxon>Bdelloidea</taxon>
        <taxon>Adinetida</taxon>
        <taxon>Adinetidae</taxon>
        <taxon>Adineta</taxon>
    </lineage>
</organism>
<keyword evidence="3" id="KW-0067">ATP-binding</keyword>
<evidence type="ECO:0000256" key="2">
    <source>
        <dbReference type="ARBA" id="ARBA00022741"/>
    </source>
</evidence>
<dbReference type="Gene3D" id="3.30.470.20">
    <property type="entry name" value="ATP-grasp fold, B domain"/>
    <property type="match status" value="1"/>
</dbReference>
<dbReference type="EMBL" id="CAJOAZ010003587">
    <property type="protein sequence ID" value="CAF4017033.1"/>
    <property type="molecule type" value="Genomic_DNA"/>
</dbReference>
<protein>
    <recommendedName>
        <fullName evidence="8">Tubulin polyglutamylase TTLL7-like</fullName>
    </recommendedName>
</protein>
<dbReference type="Proteomes" id="UP000663844">
    <property type="component" value="Unassembled WGS sequence"/>
</dbReference>
<feature type="compositionally biased region" description="Polar residues" evidence="4">
    <location>
        <begin position="751"/>
        <end position="767"/>
    </location>
</feature>
<dbReference type="Proteomes" id="UP000663845">
    <property type="component" value="Unassembled WGS sequence"/>
</dbReference>
<evidence type="ECO:0000313" key="5">
    <source>
        <dbReference type="EMBL" id="CAF1131566.1"/>
    </source>
</evidence>
<name>A0A814RD51_9BILA</name>
<evidence type="ECO:0000313" key="7">
    <source>
        <dbReference type="Proteomes" id="UP000663845"/>
    </source>
</evidence>
<dbReference type="InterPro" id="IPR004344">
    <property type="entry name" value="TTL/TTLL_fam"/>
</dbReference>